<dbReference type="Proteomes" id="UP000235145">
    <property type="component" value="Unassembled WGS sequence"/>
</dbReference>
<reference evidence="2 3" key="1">
    <citation type="journal article" date="2017" name="Nat. Commun.">
        <title>Genome assembly with in vitro proximity ligation data and whole-genome triplication in lettuce.</title>
        <authorList>
            <person name="Reyes-Chin-Wo S."/>
            <person name="Wang Z."/>
            <person name="Yang X."/>
            <person name="Kozik A."/>
            <person name="Arikit S."/>
            <person name="Song C."/>
            <person name="Xia L."/>
            <person name="Froenicke L."/>
            <person name="Lavelle D.O."/>
            <person name="Truco M.J."/>
            <person name="Xia R."/>
            <person name="Zhu S."/>
            <person name="Xu C."/>
            <person name="Xu H."/>
            <person name="Xu X."/>
            <person name="Cox K."/>
            <person name="Korf I."/>
            <person name="Meyers B.C."/>
            <person name="Michelmore R.W."/>
        </authorList>
    </citation>
    <scope>NUCLEOTIDE SEQUENCE [LARGE SCALE GENOMIC DNA]</scope>
    <source>
        <strain evidence="3">cv. Salinas</strain>
        <tissue evidence="2">Seedlings</tissue>
    </source>
</reference>
<dbReference type="PANTHER" id="PTHR33784">
    <property type="entry name" value="OS05G0482100 PROTEIN"/>
    <property type="match status" value="1"/>
</dbReference>
<dbReference type="EMBL" id="NBSK02000009">
    <property type="protein sequence ID" value="KAJ0185302.1"/>
    <property type="molecule type" value="Genomic_DNA"/>
</dbReference>
<comment type="caution">
    <text evidence="2">The sequence shown here is derived from an EMBL/GenBank/DDBJ whole genome shotgun (WGS) entry which is preliminary data.</text>
</comment>
<keyword evidence="3" id="KW-1185">Reference proteome</keyword>
<evidence type="ECO:0000259" key="1">
    <source>
        <dbReference type="Pfam" id="PF23310"/>
    </source>
</evidence>
<gene>
    <name evidence="2" type="ORF">LSAT_V11C900455480</name>
</gene>
<organism evidence="2 3">
    <name type="scientific">Lactuca sativa</name>
    <name type="common">Garden lettuce</name>
    <dbReference type="NCBI Taxonomy" id="4236"/>
    <lineage>
        <taxon>Eukaryota</taxon>
        <taxon>Viridiplantae</taxon>
        <taxon>Streptophyta</taxon>
        <taxon>Embryophyta</taxon>
        <taxon>Tracheophyta</taxon>
        <taxon>Spermatophyta</taxon>
        <taxon>Magnoliopsida</taxon>
        <taxon>eudicotyledons</taxon>
        <taxon>Gunneridae</taxon>
        <taxon>Pentapetalae</taxon>
        <taxon>asterids</taxon>
        <taxon>campanulids</taxon>
        <taxon>Asterales</taxon>
        <taxon>Asteraceae</taxon>
        <taxon>Cichorioideae</taxon>
        <taxon>Cichorieae</taxon>
        <taxon>Lactucinae</taxon>
        <taxon>Lactuca</taxon>
    </lineage>
</organism>
<evidence type="ECO:0000313" key="2">
    <source>
        <dbReference type="EMBL" id="KAJ0185302.1"/>
    </source>
</evidence>
<dbReference type="AlphaFoldDB" id="A0A9R1UDN6"/>
<evidence type="ECO:0000313" key="3">
    <source>
        <dbReference type="Proteomes" id="UP000235145"/>
    </source>
</evidence>
<dbReference type="PANTHER" id="PTHR33784:SF49">
    <property type="entry name" value="F-BOX PROTEIN"/>
    <property type="match status" value="1"/>
</dbReference>
<dbReference type="InterPro" id="IPR040338">
    <property type="entry name" value="At1g67623-like"/>
</dbReference>
<feature type="domain" description="At2g35280-like TPR" evidence="1">
    <location>
        <begin position="57"/>
        <end position="121"/>
    </location>
</feature>
<sequence length="129" mass="14737">MSNTTSRRSLDDLPLEILSRIFVVLGSKKMYEAGGDPQVYRTACIDMFEGMGPKNLKVDFVIRTCALHNNIEAMFRQGIVCVVSCFYYDNFNLRLTLLRQATDEDHLEAIYFLGMIYISRGPHQCDEVA</sequence>
<dbReference type="InterPro" id="IPR057136">
    <property type="entry name" value="At2g35280_TPR_dom"/>
</dbReference>
<proteinExistence type="predicted"/>
<accession>A0A9R1UDN6</accession>
<protein>
    <recommendedName>
        <fullName evidence="1">At2g35280-like TPR domain-containing protein</fullName>
    </recommendedName>
</protein>
<dbReference type="Pfam" id="PF23310">
    <property type="entry name" value="TPR_27"/>
    <property type="match status" value="1"/>
</dbReference>
<name>A0A9R1UDN6_LACSA</name>